<dbReference type="HOGENOM" id="CLU_008206_0_0_1"/>
<feature type="compositionally biased region" description="Polar residues" evidence="1">
    <location>
        <begin position="352"/>
        <end position="367"/>
    </location>
</feature>
<dbReference type="EMBL" id="KB445551">
    <property type="protein sequence ID" value="EMC99997.1"/>
    <property type="molecule type" value="Genomic_DNA"/>
</dbReference>
<feature type="compositionally biased region" description="Polar residues" evidence="1">
    <location>
        <begin position="422"/>
        <end position="431"/>
    </location>
</feature>
<gene>
    <name evidence="3" type="ORF">BAUCODRAFT_30434</name>
</gene>
<dbReference type="eggNOG" id="ENOG502S55E">
    <property type="taxonomic scope" value="Eukaryota"/>
</dbReference>
<feature type="compositionally biased region" description="Low complexity" evidence="1">
    <location>
        <begin position="405"/>
        <end position="417"/>
    </location>
</feature>
<feature type="compositionally biased region" description="Basic and acidic residues" evidence="1">
    <location>
        <begin position="267"/>
        <end position="276"/>
    </location>
</feature>
<feature type="region of interest" description="Disordered" evidence="1">
    <location>
        <begin position="352"/>
        <end position="578"/>
    </location>
</feature>
<dbReference type="OMA" id="TMEKDDF"/>
<evidence type="ECO:0000259" key="2">
    <source>
        <dbReference type="Pfam" id="PF25009"/>
    </source>
</evidence>
<sequence>MPAPLDDGKKGPTFEEAFAPPYSLPALHPPKPHKRSSTRDTSITWEFKDTISRGSKKGGYTVQSLTTGDWLGYGGVDAADGSSPRERRKQRDRALSGGADGTKERPDVSLLEEQQAAEEEALFRRAYSSFAPSHDNTKSVIPAETRSLLWWQKVGEQRFVETFAIDPALSDEYATTADAPTPVQHVDVSDDAAFGKVLDELDELEQDMLDVEPATSKTDVEAILRAISELLETLASHQRIRNATVSASSSGTRPPVSPAPVLASRMGKPDEPAEDEVHTYHALRRELAYLILRLPPYAVAKLDGNQLAELGVSRLIPIYAKDVRGTMDEDQVARQAKHNAIATAAGIASLTRGSSTSGQHYSSTASRTPAIGQAANTRYGASTQYTSSRTPSTAPQPQRPVSNQSTYGSGSTATGTAPRPTYNPQSTQSYTRPGATQYGGGGGGGGQQQYYQPSRPQTSHTPVNYGGYTQPRPASTTNYNTASASTQPQQQQQQQPRPYNPAANAAAYQSNLQQQQQQTTHRTASPANVQPRPIYQAPAQQQQQQQSGSGRATPTSTYAAVAPSQPPTPVNGYPRPAPTMAVAARGVSGTPQPQVNGV</sequence>
<dbReference type="AlphaFoldDB" id="M2LZA9"/>
<feature type="region of interest" description="Disordered" evidence="1">
    <location>
        <begin position="1"/>
        <end position="42"/>
    </location>
</feature>
<feature type="compositionally biased region" description="Low complexity" evidence="1">
    <location>
        <begin position="474"/>
        <end position="525"/>
    </location>
</feature>
<evidence type="ECO:0000313" key="4">
    <source>
        <dbReference type="Proteomes" id="UP000011761"/>
    </source>
</evidence>
<feature type="compositionally biased region" description="Polar residues" evidence="1">
    <location>
        <begin position="243"/>
        <end position="252"/>
    </location>
</feature>
<proteinExistence type="predicted"/>
<dbReference type="RefSeq" id="XP_007673030.1">
    <property type="nucleotide sequence ID" value="XM_007674840.1"/>
</dbReference>
<feature type="region of interest" description="Disordered" evidence="1">
    <location>
        <begin position="68"/>
        <end position="110"/>
    </location>
</feature>
<feature type="compositionally biased region" description="Basic and acidic residues" evidence="1">
    <location>
        <begin position="1"/>
        <end position="13"/>
    </location>
</feature>
<dbReference type="Proteomes" id="UP000011761">
    <property type="component" value="Unassembled WGS sequence"/>
</dbReference>
<reference evidence="3 4" key="1">
    <citation type="journal article" date="2012" name="PLoS Pathog.">
        <title>Diverse lifestyles and strategies of plant pathogenesis encoded in the genomes of eighteen Dothideomycetes fungi.</title>
        <authorList>
            <person name="Ohm R.A."/>
            <person name="Feau N."/>
            <person name="Henrissat B."/>
            <person name="Schoch C.L."/>
            <person name="Horwitz B.A."/>
            <person name="Barry K.W."/>
            <person name="Condon B.J."/>
            <person name="Copeland A.C."/>
            <person name="Dhillon B."/>
            <person name="Glaser F."/>
            <person name="Hesse C.N."/>
            <person name="Kosti I."/>
            <person name="LaButti K."/>
            <person name="Lindquist E.A."/>
            <person name="Lucas S."/>
            <person name="Salamov A.A."/>
            <person name="Bradshaw R.E."/>
            <person name="Ciuffetti L."/>
            <person name="Hamelin R.C."/>
            <person name="Kema G.H.J."/>
            <person name="Lawrence C."/>
            <person name="Scott J.A."/>
            <person name="Spatafora J.W."/>
            <person name="Turgeon B.G."/>
            <person name="de Wit P.J.G.M."/>
            <person name="Zhong S."/>
            <person name="Goodwin S.B."/>
            <person name="Grigoriev I.V."/>
        </authorList>
    </citation>
    <scope>NUCLEOTIDE SEQUENCE [LARGE SCALE GENOMIC DNA]</scope>
    <source>
        <strain evidence="3 4">UAMH 10762</strain>
    </source>
</reference>
<feature type="compositionally biased region" description="Polar residues" evidence="1">
    <location>
        <begin position="374"/>
        <end position="404"/>
    </location>
</feature>
<protein>
    <recommendedName>
        <fullName evidence="2">DUF7785 domain-containing protein</fullName>
    </recommendedName>
</protein>
<evidence type="ECO:0000313" key="3">
    <source>
        <dbReference type="EMBL" id="EMC99997.1"/>
    </source>
</evidence>
<dbReference type="STRING" id="717646.M2LZA9"/>
<name>M2LZA9_BAUPA</name>
<dbReference type="OrthoDB" id="5354458at2759"/>
<feature type="compositionally biased region" description="Polar residues" evidence="1">
    <location>
        <begin position="547"/>
        <end position="558"/>
    </location>
</feature>
<dbReference type="GeneID" id="19111225"/>
<feature type="compositionally biased region" description="Gly residues" evidence="1">
    <location>
        <begin position="437"/>
        <end position="447"/>
    </location>
</feature>
<dbReference type="KEGG" id="bcom:BAUCODRAFT_30434"/>
<feature type="domain" description="DUF7785" evidence="2">
    <location>
        <begin position="218"/>
        <end position="317"/>
    </location>
</feature>
<dbReference type="InterPro" id="IPR056687">
    <property type="entry name" value="DUF7785"/>
</dbReference>
<evidence type="ECO:0000256" key="1">
    <source>
        <dbReference type="SAM" id="MobiDB-lite"/>
    </source>
</evidence>
<accession>M2LZA9</accession>
<organism evidence="3 4">
    <name type="scientific">Baudoinia panamericana (strain UAMH 10762)</name>
    <name type="common">Angels' share fungus</name>
    <name type="synonym">Baudoinia compniacensis (strain UAMH 10762)</name>
    <dbReference type="NCBI Taxonomy" id="717646"/>
    <lineage>
        <taxon>Eukaryota</taxon>
        <taxon>Fungi</taxon>
        <taxon>Dikarya</taxon>
        <taxon>Ascomycota</taxon>
        <taxon>Pezizomycotina</taxon>
        <taxon>Dothideomycetes</taxon>
        <taxon>Dothideomycetidae</taxon>
        <taxon>Mycosphaerellales</taxon>
        <taxon>Teratosphaeriaceae</taxon>
        <taxon>Baudoinia</taxon>
    </lineage>
</organism>
<feature type="region of interest" description="Disordered" evidence="1">
    <location>
        <begin position="243"/>
        <end position="276"/>
    </location>
</feature>
<dbReference type="Pfam" id="PF25009">
    <property type="entry name" value="DUF7785"/>
    <property type="match status" value="1"/>
</dbReference>
<keyword evidence="4" id="KW-1185">Reference proteome</keyword>